<accession>A0A074ZKZ7</accession>
<evidence type="ECO:0008006" key="3">
    <source>
        <dbReference type="Google" id="ProtNLM"/>
    </source>
</evidence>
<dbReference type="OrthoDB" id="6228263at2759"/>
<feature type="non-terminal residue" evidence="1">
    <location>
        <position position="139"/>
    </location>
</feature>
<dbReference type="AlphaFoldDB" id="A0A074ZKZ7"/>
<dbReference type="RefSeq" id="XP_009169814.1">
    <property type="nucleotide sequence ID" value="XM_009171550.1"/>
</dbReference>
<name>A0A074ZKZ7_OPIVI</name>
<evidence type="ECO:0000313" key="1">
    <source>
        <dbReference type="EMBL" id="KER26457.1"/>
    </source>
</evidence>
<protein>
    <recommendedName>
        <fullName evidence="3">Tctex-1 family protein</fullName>
    </recommendedName>
</protein>
<proteinExistence type="predicted"/>
<dbReference type="Proteomes" id="UP000054324">
    <property type="component" value="Unassembled WGS sequence"/>
</dbReference>
<reference evidence="1 2" key="1">
    <citation type="submission" date="2013-11" db="EMBL/GenBank/DDBJ databases">
        <title>Opisthorchis viverrini - life in the bile duct.</title>
        <authorList>
            <person name="Young N.D."/>
            <person name="Nagarajan N."/>
            <person name="Lin S.J."/>
            <person name="Korhonen P.K."/>
            <person name="Jex A.R."/>
            <person name="Hall R.S."/>
            <person name="Safavi-Hemami H."/>
            <person name="Kaewkong W."/>
            <person name="Bertrand D."/>
            <person name="Gao S."/>
            <person name="Seet Q."/>
            <person name="Wongkham S."/>
            <person name="Teh B.T."/>
            <person name="Wongkham C."/>
            <person name="Intapan P.M."/>
            <person name="Maleewong W."/>
            <person name="Yang X."/>
            <person name="Hu M."/>
            <person name="Wang Z."/>
            <person name="Hofmann A."/>
            <person name="Sternberg P.W."/>
            <person name="Tan P."/>
            <person name="Wang J."/>
            <person name="Gasser R.B."/>
        </authorList>
    </citation>
    <scope>NUCLEOTIDE SEQUENCE [LARGE SCALE GENOMIC DNA]</scope>
</reference>
<gene>
    <name evidence="1" type="ORF">T265_13993</name>
</gene>
<sequence length="139" mass="15404">MLGALRARVKARKQNTYQICPPPVFTFAKNRKVVAEQLEESLNTYLGQVEIDEKGTISPPFTDFLNSLRDTLCVKQQKMFPRHKLIVHGIIGTTGDNEPTISFATHTFMSLECGDDVVGLSVKNPVCYIAVMVAGFALD</sequence>
<keyword evidence="2" id="KW-1185">Reference proteome</keyword>
<dbReference type="EMBL" id="KL596747">
    <property type="protein sequence ID" value="KER26457.1"/>
    <property type="molecule type" value="Genomic_DNA"/>
</dbReference>
<dbReference type="CTD" id="20328160"/>
<organism evidence="1 2">
    <name type="scientific">Opisthorchis viverrini</name>
    <name type="common">Southeast Asian liver fluke</name>
    <dbReference type="NCBI Taxonomy" id="6198"/>
    <lineage>
        <taxon>Eukaryota</taxon>
        <taxon>Metazoa</taxon>
        <taxon>Spiralia</taxon>
        <taxon>Lophotrochozoa</taxon>
        <taxon>Platyhelminthes</taxon>
        <taxon>Trematoda</taxon>
        <taxon>Digenea</taxon>
        <taxon>Opisthorchiida</taxon>
        <taxon>Opisthorchiata</taxon>
        <taxon>Opisthorchiidae</taxon>
        <taxon>Opisthorchis</taxon>
    </lineage>
</organism>
<dbReference type="GeneID" id="20328160"/>
<evidence type="ECO:0000313" key="2">
    <source>
        <dbReference type="Proteomes" id="UP000054324"/>
    </source>
</evidence>
<dbReference type="KEGG" id="ovi:T265_13993"/>